<gene>
    <name evidence="4" type="ORF">ILUMI_01113</name>
</gene>
<dbReference type="GO" id="GO:0006508">
    <property type="term" value="P:proteolysis"/>
    <property type="evidence" value="ECO:0007669"/>
    <property type="project" value="InterPro"/>
</dbReference>
<dbReference type="InterPro" id="IPR009003">
    <property type="entry name" value="Peptidase_S1_PA"/>
</dbReference>
<dbReference type="PANTHER" id="PTHR24256">
    <property type="entry name" value="TRYPTASE-RELATED"/>
    <property type="match status" value="1"/>
</dbReference>
<dbReference type="InterPro" id="IPR001254">
    <property type="entry name" value="Trypsin_dom"/>
</dbReference>
<dbReference type="InterPro" id="IPR051487">
    <property type="entry name" value="Ser/Thr_Proteases_Immune/Dev"/>
</dbReference>
<dbReference type="Gene3D" id="2.40.10.10">
    <property type="entry name" value="Trypsin-like serine proteases"/>
    <property type="match status" value="1"/>
</dbReference>
<proteinExistence type="inferred from homology"/>
<feature type="domain" description="Peptidase S1" evidence="3">
    <location>
        <begin position="1"/>
        <end position="55"/>
    </location>
</feature>
<dbReference type="InterPro" id="IPR043504">
    <property type="entry name" value="Peptidase_S1_PA_chymotrypsin"/>
</dbReference>
<accession>A0A8K0DJ41</accession>
<reference evidence="4" key="1">
    <citation type="submission" date="2019-08" db="EMBL/GenBank/DDBJ databases">
        <title>The genome of the North American firefly Photinus pyralis.</title>
        <authorList>
            <consortium name="Photinus pyralis genome working group"/>
            <person name="Fallon T.R."/>
            <person name="Sander Lower S.E."/>
            <person name="Weng J.-K."/>
        </authorList>
    </citation>
    <scope>NUCLEOTIDE SEQUENCE</scope>
    <source>
        <strain evidence="4">TRF0915ILg1</strain>
        <tissue evidence="4">Whole body</tissue>
    </source>
</reference>
<keyword evidence="5" id="KW-1185">Reference proteome</keyword>
<protein>
    <recommendedName>
        <fullName evidence="3">Peptidase S1 domain-containing protein</fullName>
    </recommendedName>
</protein>
<sequence length="56" mass="5940">GDSGGPLQTVSNEGSNSTYNIVGITSVGKICGSTIIPGVYTKVAKYIDWIEEHVWP</sequence>
<comment type="caution">
    <text evidence="4">The sequence shown here is derived from an EMBL/GenBank/DDBJ whole genome shotgun (WGS) entry which is preliminary data.</text>
</comment>
<dbReference type="SUPFAM" id="SSF50494">
    <property type="entry name" value="Trypsin-like serine proteases"/>
    <property type="match status" value="1"/>
</dbReference>
<keyword evidence="1" id="KW-1015">Disulfide bond</keyword>
<name>A0A8K0DJ41_IGNLU</name>
<dbReference type="OrthoDB" id="6339452at2759"/>
<dbReference type="GO" id="GO:0004252">
    <property type="term" value="F:serine-type endopeptidase activity"/>
    <property type="evidence" value="ECO:0007669"/>
    <property type="project" value="InterPro"/>
</dbReference>
<evidence type="ECO:0000313" key="4">
    <source>
        <dbReference type="EMBL" id="KAF2905059.1"/>
    </source>
</evidence>
<feature type="non-terminal residue" evidence="4">
    <location>
        <position position="1"/>
    </location>
</feature>
<dbReference type="AlphaFoldDB" id="A0A8K0DJ41"/>
<evidence type="ECO:0000256" key="2">
    <source>
        <dbReference type="ARBA" id="ARBA00024195"/>
    </source>
</evidence>
<evidence type="ECO:0000313" key="5">
    <source>
        <dbReference type="Proteomes" id="UP000801492"/>
    </source>
</evidence>
<organism evidence="4 5">
    <name type="scientific">Ignelater luminosus</name>
    <name type="common">Cucubano</name>
    <name type="synonym">Pyrophorus luminosus</name>
    <dbReference type="NCBI Taxonomy" id="2038154"/>
    <lineage>
        <taxon>Eukaryota</taxon>
        <taxon>Metazoa</taxon>
        <taxon>Ecdysozoa</taxon>
        <taxon>Arthropoda</taxon>
        <taxon>Hexapoda</taxon>
        <taxon>Insecta</taxon>
        <taxon>Pterygota</taxon>
        <taxon>Neoptera</taxon>
        <taxon>Endopterygota</taxon>
        <taxon>Coleoptera</taxon>
        <taxon>Polyphaga</taxon>
        <taxon>Elateriformia</taxon>
        <taxon>Elateroidea</taxon>
        <taxon>Elateridae</taxon>
        <taxon>Agrypninae</taxon>
        <taxon>Pyrophorini</taxon>
        <taxon>Ignelater</taxon>
    </lineage>
</organism>
<evidence type="ECO:0000256" key="1">
    <source>
        <dbReference type="ARBA" id="ARBA00023157"/>
    </source>
</evidence>
<comment type="similarity">
    <text evidence="2">Belongs to the peptidase S1 family. CLIP subfamily.</text>
</comment>
<dbReference type="Proteomes" id="UP000801492">
    <property type="component" value="Unassembled WGS sequence"/>
</dbReference>
<dbReference type="PROSITE" id="PS50240">
    <property type="entry name" value="TRYPSIN_DOM"/>
    <property type="match status" value="1"/>
</dbReference>
<dbReference type="Pfam" id="PF00089">
    <property type="entry name" value="Trypsin"/>
    <property type="match status" value="1"/>
</dbReference>
<evidence type="ECO:0000259" key="3">
    <source>
        <dbReference type="PROSITE" id="PS50240"/>
    </source>
</evidence>
<dbReference type="EMBL" id="VTPC01000609">
    <property type="protein sequence ID" value="KAF2905059.1"/>
    <property type="molecule type" value="Genomic_DNA"/>
</dbReference>